<name>A0A0L6VCD8_9BASI</name>
<dbReference type="Proteomes" id="UP000037035">
    <property type="component" value="Unassembled WGS sequence"/>
</dbReference>
<comment type="caution">
    <text evidence="2">The sequence shown here is derived from an EMBL/GenBank/DDBJ whole genome shotgun (WGS) entry which is preliminary data.</text>
</comment>
<proteinExistence type="predicted"/>
<protein>
    <submittedName>
        <fullName evidence="2">Uncharacterized protein</fullName>
    </submittedName>
</protein>
<accession>A0A0L6VCD8</accession>
<reference evidence="2 3" key="1">
    <citation type="submission" date="2015-08" db="EMBL/GenBank/DDBJ databases">
        <title>Next Generation Sequencing and Analysis of the Genome of Puccinia sorghi L Schw, the Causal Agent of Maize Common Rust.</title>
        <authorList>
            <person name="Rochi L."/>
            <person name="Burguener G."/>
            <person name="Darino M."/>
            <person name="Turjanski A."/>
            <person name="Kreff E."/>
            <person name="Dieguez M.J."/>
            <person name="Sacco F."/>
        </authorList>
    </citation>
    <scope>NUCLEOTIDE SEQUENCE [LARGE SCALE GENOMIC DNA]</scope>
    <source>
        <strain evidence="2 3">RO10H11247</strain>
    </source>
</reference>
<dbReference type="EMBL" id="LAVV01006759">
    <property type="protein sequence ID" value="KNZ58436.1"/>
    <property type="molecule type" value="Genomic_DNA"/>
</dbReference>
<keyword evidence="3" id="KW-1185">Reference proteome</keyword>
<evidence type="ECO:0000313" key="2">
    <source>
        <dbReference type="EMBL" id="KNZ58436.1"/>
    </source>
</evidence>
<sequence>MASHPEPQPRTLPILNKAHILDDLESLAKDGEHERRLCLKAEKVLEELSSPLEHAEIPQPSEHPEQPTDMSGAVRSAVQLLHLNDQLAQRAHQIEHRKIGDRLELNRRKIDHLLRALNQSTLMASSNHEK</sequence>
<feature type="region of interest" description="Disordered" evidence="1">
    <location>
        <begin position="50"/>
        <end position="71"/>
    </location>
</feature>
<dbReference type="AlphaFoldDB" id="A0A0L6VCD8"/>
<evidence type="ECO:0000313" key="3">
    <source>
        <dbReference type="Proteomes" id="UP000037035"/>
    </source>
</evidence>
<organism evidence="2 3">
    <name type="scientific">Puccinia sorghi</name>
    <dbReference type="NCBI Taxonomy" id="27349"/>
    <lineage>
        <taxon>Eukaryota</taxon>
        <taxon>Fungi</taxon>
        <taxon>Dikarya</taxon>
        <taxon>Basidiomycota</taxon>
        <taxon>Pucciniomycotina</taxon>
        <taxon>Pucciniomycetes</taxon>
        <taxon>Pucciniales</taxon>
        <taxon>Pucciniaceae</taxon>
        <taxon>Puccinia</taxon>
    </lineage>
</organism>
<evidence type="ECO:0000256" key="1">
    <source>
        <dbReference type="SAM" id="MobiDB-lite"/>
    </source>
</evidence>
<dbReference type="OrthoDB" id="2499727at2759"/>
<gene>
    <name evidence="2" type="ORF">VP01_192g2</name>
</gene>
<dbReference type="VEuPathDB" id="FungiDB:VP01_192g2"/>